<organism evidence="1 2">
    <name type="scientific">Trifolium medium</name>
    <dbReference type="NCBI Taxonomy" id="97028"/>
    <lineage>
        <taxon>Eukaryota</taxon>
        <taxon>Viridiplantae</taxon>
        <taxon>Streptophyta</taxon>
        <taxon>Embryophyta</taxon>
        <taxon>Tracheophyta</taxon>
        <taxon>Spermatophyta</taxon>
        <taxon>Magnoliopsida</taxon>
        <taxon>eudicotyledons</taxon>
        <taxon>Gunneridae</taxon>
        <taxon>Pentapetalae</taxon>
        <taxon>rosids</taxon>
        <taxon>fabids</taxon>
        <taxon>Fabales</taxon>
        <taxon>Fabaceae</taxon>
        <taxon>Papilionoideae</taxon>
        <taxon>50 kb inversion clade</taxon>
        <taxon>NPAAA clade</taxon>
        <taxon>Hologalegina</taxon>
        <taxon>IRL clade</taxon>
        <taxon>Trifolieae</taxon>
        <taxon>Trifolium</taxon>
    </lineage>
</organism>
<comment type="caution">
    <text evidence="1">The sequence shown here is derived from an EMBL/GenBank/DDBJ whole genome shotgun (WGS) entry which is preliminary data.</text>
</comment>
<dbReference type="Proteomes" id="UP000265520">
    <property type="component" value="Unassembled WGS sequence"/>
</dbReference>
<feature type="non-terminal residue" evidence="1">
    <location>
        <position position="42"/>
    </location>
</feature>
<dbReference type="EMBL" id="LXQA010882907">
    <property type="protein sequence ID" value="MCI75443.1"/>
    <property type="molecule type" value="Genomic_DNA"/>
</dbReference>
<keyword evidence="2" id="KW-1185">Reference proteome</keyword>
<proteinExistence type="predicted"/>
<evidence type="ECO:0000313" key="1">
    <source>
        <dbReference type="EMBL" id="MCI75443.1"/>
    </source>
</evidence>
<name>A0A392UP71_9FABA</name>
<sequence length="42" mass="4855">MIQARFEVAAEVQGSGREQTFRLHKEEVMYLERAQSSLALIM</sequence>
<accession>A0A392UP71</accession>
<dbReference type="AlphaFoldDB" id="A0A392UP71"/>
<protein>
    <submittedName>
        <fullName evidence="1">Uncharacterized protein</fullName>
    </submittedName>
</protein>
<evidence type="ECO:0000313" key="2">
    <source>
        <dbReference type="Proteomes" id="UP000265520"/>
    </source>
</evidence>
<reference evidence="1 2" key="1">
    <citation type="journal article" date="2018" name="Front. Plant Sci.">
        <title>Red Clover (Trifolium pratense) and Zigzag Clover (T. medium) - A Picture of Genomic Similarities and Differences.</title>
        <authorList>
            <person name="Dluhosova J."/>
            <person name="Istvanek J."/>
            <person name="Nedelnik J."/>
            <person name="Repkova J."/>
        </authorList>
    </citation>
    <scope>NUCLEOTIDE SEQUENCE [LARGE SCALE GENOMIC DNA]</scope>
    <source>
        <strain evidence="2">cv. 10/8</strain>
        <tissue evidence="1">Leaf</tissue>
    </source>
</reference>